<feature type="chain" id="PRO_5008922875" description="DUF5648 domain-containing protein" evidence="1">
    <location>
        <begin position="27"/>
        <end position="354"/>
    </location>
</feature>
<dbReference type="Pfam" id="PF18885">
    <property type="entry name" value="DUF5648"/>
    <property type="match status" value="1"/>
</dbReference>
<dbReference type="EMBL" id="FMMM01000086">
    <property type="protein sequence ID" value="SCQ24797.1"/>
    <property type="molecule type" value="Genomic_DNA"/>
</dbReference>
<dbReference type="Proteomes" id="UP000182057">
    <property type="component" value="Unassembled WGS sequence"/>
</dbReference>
<proteinExistence type="predicted"/>
<reference evidence="3 4" key="1">
    <citation type="submission" date="2016-09" db="EMBL/GenBank/DDBJ databases">
        <authorList>
            <person name="Capua I."/>
            <person name="De Benedictis P."/>
            <person name="Joannis T."/>
            <person name="Lombin L.H."/>
            <person name="Cattoli G."/>
        </authorList>
    </citation>
    <scope>NUCLEOTIDE SEQUENCE [LARGE SCALE GENOMIC DNA]</scope>
    <source>
        <strain evidence="3 4">UB20</strain>
    </source>
</reference>
<protein>
    <recommendedName>
        <fullName evidence="2">DUF5648 domain-containing protein</fullName>
    </recommendedName>
</protein>
<evidence type="ECO:0000256" key="1">
    <source>
        <dbReference type="SAM" id="SignalP"/>
    </source>
</evidence>
<evidence type="ECO:0000313" key="4">
    <source>
        <dbReference type="Proteomes" id="UP000182057"/>
    </source>
</evidence>
<evidence type="ECO:0000313" key="3">
    <source>
        <dbReference type="EMBL" id="SCQ24797.1"/>
    </source>
</evidence>
<sequence length="354" mass="40979" precursor="true">MCLTIPKKVMLAVLCSMGLAFTSCQSDNVLTETNQSSVRSGKDTPKEGRKFTLVRDEIIDTESESVELRSSGNGLSPFESSIPIHVYYYHEGEKSDHYFGTEAPNQPLIINGRHYLHMCQDFNLASESIWNAQPLYRYYSEAYNDHLLSTEPSVQGYKREAHLGYIYPSMQIGAVPLKEYYSAEKKNHFYKVWNDPDKEKDYVFQRNIGYVYYGRPNPWKQADVITAKIEYMEFSPCIITFNLKVKDGNNRYRNLSYSETFGTNNDSSIKNESGYITIPSSYIIISMDIVVKRREDDFRPFVYKNIERPDNVCSWRDGMPKWCKDPNMYVIQESISDNHITYTFLGCTPLGNNK</sequence>
<feature type="domain" description="DUF5648" evidence="2">
    <location>
        <begin position="89"/>
        <end position="210"/>
    </location>
</feature>
<evidence type="ECO:0000259" key="2">
    <source>
        <dbReference type="Pfam" id="PF18885"/>
    </source>
</evidence>
<accession>A0A1D3UXD3</accession>
<dbReference type="InterPro" id="IPR043708">
    <property type="entry name" value="DUF5648"/>
</dbReference>
<gene>
    <name evidence="3" type="ORF">TFUB20_02690</name>
</gene>
<keyword evidence="1" id="KW-0732">Signal</keyword>
<organism evidence="3 4">
    <name type="scientific">Tannerella forsythia</name>
    <name type="common">Bacteroides forsythus</name>
    <dbReference type="NCBI Taxonomy" id="28112"/>
    <lineage>
        <taxon>Bacteria</taxon>
        <taxon>Pseudomonadati</taxon>
        <taxon>Bacteroidota</taxon>
        <taxon>Bacteroidia</taxon>
        <taxon>Bacteroidales</taxon>
        <taxon>Tannerellaceae</taxon>
        <taxon>Tannerella</taxon>
    </lineage>
</organism>
<name>A0A1D3UXD3_TANFO</name>
<dbReference type="PROSITE" id="PS51257">
    <property type="entry name" value="PROKAR_LIPOPROTEIN"/>
    <property type="match status" value="1"/>
</dbReference>
<feature type="signal peptide" evidence="1">
    <location>
        <begin position="1"/>
        <end position="26"/>
    </location>
</feature>
<dbReference type="AlphaFoldDB" id="A0A1D3UXD3"/>